<evidence type="ECO:0008006" key="3">
    <source>
        <dbReference type="Google" id="ProtNLM"/>
    </source>
</evidence>
<dbReference type="SUPFAM" id="SSF51197">
    <property type="entry name" value="Clavaminate synthase-like"/>
    <property type="match status" value="1"/>
</dbReference>
<name>A0A9Q5N8R3_SANBA</name>
<dbReference type="EMBL" id="LNZH02000186">
    <property type="protein sequence ID" value="OCB87948.1"/>
    <property type="molecule type" value="Genomic_DNA"/>
</dbReference>
<dbReference type="Gene3D" id="2.60.120.620">
    <property type="entry name" value="q2cbj1_9rhob like domain"/>
    <property type="match status" value="1"/>
</dbReference>
<dbReference type="Proteomes" id="UP000757232">
    <property type="component" value="Unassembled WGS sequence"/>
</dbReference>
<dbReference type="AlphaFoldDB" id="A0A9Q5N8R3"/>
<comment type="caution">
    <text evidence="1">The sequence shown here is derived from an EMBL/GenBank/DDBJ whole genome shotgun (WGS) entry which is preliminary data.</text>
</comment>
<sequence length="350" mass="39659">MAIKEYKVMTPDLRKQFLEKGWVKIEGAISLENIKKFSDDVWIRLGYDPQDKSTWEKEKRVAPSHQGEILGGEDRIDPTLFESFGDSLICNLGSSEWENKESIDPRLLGNWHIDGDWFTHYLDSGEQALTVIVLFNDIIPRAGGTFLAPDEQALTVIVLFNDIIPRAGGTFLAPDGLKNIVSWLYEHPEGADSWPTDETGARTVCDIHKCQEFVECTGKAGDMIIFHPFMPHSASKNYLRIPRFITNPPVTLKEPLCFTRQNPEDYSLTELVVLRALEEIGINKSVMKDWKIAGKRRRFTPRTRAGKDAMIIAEVERMKAHERRTGGAYKVDSMHLNGPVPYQTVIPTEG</sequence>
<protein>
    <recommendedName>
        <fullName evidence="3">Phytanoyl-CoA dioxygenase family protein</fullName>
    </recommendedName>
</protein>
<organism evidence="1 2">
    <name type="scientific">Sanghuangporus baumii</name>
    <name type="common">Phellinus baumii</name>
    <dbReference type="NCBI Taxonomy" id="108892"/>
    <lineage>
        <taxon>Eukaryota</taxon>
        <taxon>Fungi</taxon>
        <taxon>Dikarya</taxon>
        <taxon>Basidiomycota</taxon>
        <taxon>Agaricomycotina</taxon>
        <taxon>Agaricomycetes</taxon>
        <taxon>Hymenochaetales</taxon>
        <taxon>Hymenochaetaceae</taxon>
        <taxon>Sanghuangporus</taxon>
    </lineage>
</organism>
<proteinExistence type="predicted"/>
<reference evidence="1" key="1">
    <citation type="submission" date="2016-06" db="EMBL/GenBank/DDBJ databases">
        <title>Draft Genome sequence of the fungus Inonotus baumii.</title>
        <authorList>
            <person name="Zhu H."/>
            <person name="Lin W."/>
        </authorList>
    </citation>
    <scope>NUCLEOTIDE SEQUENCE</scope>
    <source>
        <strain evidence="1">821</strain>
    </source>
</reference>
<evidence type="ECO:0000313" key="2">
    <source>
        <dbReference type="Proteomes" id="UP000757232"/>
    </source>
</evidence>
<dbReference type="OrthoDB" id="4664297at2759"/>
<gene>
    <name evidence="1" type="ORF">A7U60_g4905</name>
</gene>
<keyword evidence="2" id="KW-1185">Reference proteome</keyword>
<evidence type="ECO:0000313" key="1">
    <source>
        <dbReference type="EMBL" id="OCB87948.1"/>
    </source>
</evidence>
<accession>A0A9Q5N8R3</accession>